<protein>
    <submittedName>
        <fullName evidence="1">Uncharacterized protein</fullName>
    </submittedName>
</protein>
<gene>
    <name evidence="1" type="ORF">F383_34514</name>
</gene>
<reference evidence="2" key="1">
    <citation type="submission" date="2014-09" db="EMBL/GenBank/DDBJ databases">
        <authorList>
            <person name="Mudge J."/>
            <person name="Ramaraj T."/>
            <person name="Lindquist I.E."/>
            <person name="Bharti A.K."/>
            <person name="Sundararajan A."/>
            <person name="Cameron C.T."/>
            <person name="Woodward J.E."/>
            <person name="May G.D."/>
            <person name="Brubaker C."/>
            <person name="Broadhvest J."/>
            <person name="Wilkins T.A."/>
        </authorList>
    </citation>
    <scope>NUCLEOTIDE SEQUENCE</scope>
    <source>
        <strain evidence="2">cv. AKA8401</strain>
    </source>
</reference>
<evidence type="ECO:0000313" key="2">
    <source>
        <dbReference type="Proteomes" id="UP000032142"/>
    </source>
</evidence>
<dbReference type="AlphaFoldDB" id="A0A0B0N2D2"/>
<dbReference type="EMBL" id="JRRC01469255">
    <property type="protein sequence ID" value="KHG07175.1"/>
    <property type="molecule type" value="Genomic_DNA"/>
</dbReference>
<accession>A0A0B0N2D2</accession>
<name>A0A0B0N2D2_GOSAR</name>
<dbReference type="Proteomes" id="UP000032142">
    <property type="component" value="Unassembled WGS sequence"/>
</dbReference>
<keyword evidence="2" id="KW-1185">Reference proteome</keyword>
<evidence type="ECO:0000313" key="1">
    <source>
        <dbReference type="EMBL" id="KHG07175.1"/>
    </source>
</evidence>
<organism evidence="1 2">
    <name type="scientific">Gossypium arboreum</name>
    <name type="common">Tree cotton</name>
    <name type="synonym">Gossypium nanking</name>
    <dbReference type="NCBI Taxonomy" id="29729"/>
    <lineage>
        <taxon>Eukaryota</taxon>
        <taxon>Viridiplantae</taxon>
        <taxon>Streptophyta</taxon>
        <taxon>Embryophyta</taxon>
        <taxon>Tracheophyta</taxon>
        <taxon>Spermatophyta</taxon>
        <taxon>Magnoliopsida</taxon>
        <taxon>eudicotyledons</taxon>
        <taxon>Gunneridae</taxon>
        <taxon>Pentapetalae</taxon>
        <taxon>rosids</taxon>
        <taxon>malvids</taxon>
        <taxon>Malvales</taxon>
        <taxon>Malvaceae</taxon>
        <taxon>Malvoideae</taxon>
        <taxon>Gossypium</taxon>
    </lineage>
</organism>
<sequence>MVLHIVEVVYPRHQLLIIYLFELRLLLPSKYISHTCIVHHPLRIKVSHTMNITSE</sequence>
<comment type="caution">
    <text evidence="1">The sequence shown here is derived from an EMBL/GenBank/DDBJ whole genome shotgun (WGS) entry which is preliminary data.</text>
</comment>
<proteinExistence type="predicted"/>